<name>A0AAE1BD28_9GAST</name>
<accession>A0AAE1BD28</accession>
<gene>
    <name evidence="2" type="ORF">RRG08_028987</name>
</gene>
<keyword evidence="3" id="KW-1185">Reference proteome</keyword>
<reference evidence="2" key="1">
    <citation type="journal article" date="2023" name="G3 (Bethesda)">
        <title>A reference genome for the long-term kleptoplast-retaining sea slug Elysia crispata morphotype clarki.</title>
        <authorList>
            <person name="Eastman K.E."/>
            <person name="Pendleton A.L."/>
            <person name="Shaikh M.A."/>
            <person name="Suttiyut T."/>
            <person name="Ogas R."/>
            <person name="Tomko P."/>
            <person name="Gavelis G."/>
            <person name="Widhalm J.R."/>
            <person name="Wisecaver J.H."/>
        </authorList>
    </citation>
    <scope>NUCLEOTIDE SEQUENCE</scope>
    <source>
        <strain evidence="2">ECLA1</strain>
    </source>
</reference>
<dbReference type="EMBL" id="JAWDGP010000055">
    <property type="protein sequence ID" value="KAK3804069.1"/>
    <property type="molecule type" value="Genomic_DNA"/>
</dbReference>
<evidence type="ECO:0000313" key="2">
    <source>
        <dbReference type="EMBL" id="KAK3804069.1"/>
    </source>
</evidence>
<sequence length="71" mass="7987">MDLELLTQELVSQTLSDLWQKSQARKSGLEQIELIIGMGGGTWRTGNSAGVYRERGVDDKENGEMKNEEMK</sequence>
<organism evidence="2 3">
    <name type="scientific">Elysia crispata</name>
    <name type="common">lettuce slug</name>
    <dbReference type="NCBI Taxonomy" id="231223"/>
    <lineage>
        <taxon>Eukaryota</taxon>
        <taxon>Metazoa</taxon>
        <taxon>Spiralia</taxon>
        <taxon>Lophotrochozoa</taxon>
        <taxon>Mollusca</taxon>
        <taxon>Gastropoda</taxon>
        <taxon>Heterobranchia</taxon>
        <taxon>Euthyneura</taxon>
        <taxon>Panpulmonata</taxon>
        <taxon>Sacoglossa</taxon>
        <taxon>Placobranchoidea</taxon>
        <taxon>Plakobranchidae</taxon>
        <taxon>Elysia</taxon>
    </lineage>
</organism>
<feature type="region of interest" description="Disordered" evidence="1">
    <location>
        <begin position="47"/>
        <end position="71"/>
    </location>
</feature>
<protein>
    <submittedName>
        <fullName evidence="2">Uncharacterized protein</fullName>
    </submittedName>
</protein>
<evidence type="ECO:0000313" key="3">
    <source>
        <dbReference type="Proteomes" id="UP001283361"/>
    </source>
</evidence>
<proteinExistence type="predicted"/>
<comment type="caution">
    <text evidence="2">The sequence shown here is derived from an EMBL/GenBank/DDBJ whole genome shotgun (WGS) entry which is preliminary data.</text>
</comment>
<evidence type="ECO:0000256" key="1">
    <source>
        <dbReference type="SAM" id="MobiDB-lite"/>
    </source>
</evidence>
<dbReference type="AlphaFoldDB" id="A0AAE1BD28"/>
<feature type="compositionally biased region" description="Basic and acidic residues" evidence="1">
    <location>
        <begin position="52"/>
        <end position="71"/>
    </location>
</feature>
<dbReference type="Proteomes" id="UP001283361">
    <property type="component" value="Unassembled WGS sequence"/>
</dbReference>